<dbReference type="InterPro" id="IPR056002">
    <property type="entry name" value="DUF7580"/>
</dbReference>
<feature type="chain" id="PRO_5041978417" description="DUF7580 domain-containing protein" evidence="1">
    <location>
        <begin position="22"/>
        <end position="568"/>
    </location>
</feature>
<evidence type="ECO:0000313" key="3">
    <source>
        <dbReference type="EMBL" id="KAF9894920.1"/>
    </source>
</evidence>
<dbReference type="AlphaFoldDB" id="A0AAD4CY79"/>
<gene>
    <name evidence="3" type="ORF">FE257_004542</name>
</gene>
<sequence length="568" mass="65437">MATGFEIVGVVLAAFPIVVEGLKFYAEEKGVIKSILKYQHVLKRMIRDLTREHTSFHNSCKLFLQDVASRSGYSELEVSDMMQDPKWSEIHLHDHVISEESVQRYLETVEDMNEELSMIQNWLGLRKDDTPIVLDRSTRYRQWKKIILMIRQDEIEQHLRRASHLNSFLARLTEQNRPIASSYRPPRRGTRHYKMIQTQAVDLYDTLYAKFPTPPTCGCPLRHEVNIRLDFRTARNTAKGFYFHLAFTFDAKEHAHATCRWKELEMQFFDTDTALKENMNITQTNIIKVESQSTIIKATSEKVHKSQKKVGFCLNNFDSQSPHPNPSYQEILDLCAIVSASRNPTDWFGAVTNRKGKQHRIRAVDQGRAISVELTRPQTISLSELLRQKTLRREYGSRLGLKLASSVMQFHTTEWLSDHWSADDIFFVQSTDTGANLEYPLVKRSFGSQDGSVSVHTLSLSPSQVVPCLFSLAIVLIELWYCQPFKELKNETENAMDLQYSQLMAANRLVRGMDAGPLYNGAVRFALDCSCESLADDRFRDEVEQKVILPLEETLKFYCGKEAIEECL</sequence>
<feature type="domain" description="DUF7580" evidence="2">
    <location>
        <begin position="192"/>
        <end position="556"/>
    </location>
</feature>
<dbReference type="Pfam" id="PF24476">
    <property type="entry name" value="DUF7580"/>
    <property type="match status" value="1"/>
</dbReference>
<evidence type="ECO:0000313" key="4">
    <source>
        <dbReference type="Proteomes" id="UP001194746"/>
    </source>
</evidence>
<proteinExistence type="predicted"/>
<name>A0AAD4CY79_ASPNN</name>
<dbReference type="EMBL" id="VCAU01000002">
    <property type="protein sequence ID" value="KAF9894920.1"/>
    <property type="molecule type" value="Genomic_DNA"/>
</dbReference>
<keyword evidence="1" id="KW-0732">Signal</keyword>
<evidence type="ECO:0000259" key="2">
    <source>
        <dbReference type="Pfam" id="PF24476"/>
    </source>
</evidence>
<organism evidence="3 4">
    <name type="scientific">Aspergillus nanangensis</name>
    <dbReference type="NCBI Taxonomy" id="2582783"/>
    <lineage>
        <taxon>Eukaryota</taxon>
        <taxon>Fungi</taxon>
        <taxon>Dikarya</taxon>
        <taxon>Ascomycota</taxon>
        <taxon>Pezizomycotina</taxon>
        <taxon>Eurotiomycetes</taxon>
        <taxon>Eurotiomycetidae</taxon>
        <taxon>Eurotiales</taxon>
        <taxon>Aspergillaceae</taxon>
        <taxon>Aspergillus</taxon>
        <taxon>Aspergillus subgen. Circumdati</taxon>
    </lineage>
</organism>
<keyword evidence="4" id="KW-1185">Reference proteome</keyword>
<protein>
    <recommendedName>
        <fullName evidence="2">DUF7580 domain-containing protein</fullName>
    </recommendedName>
</protein>
<feature type="signal peptide" evidence="1">
    <location>
        <begin position="1"/>
        <end position="21"/>
    </location>
</feature>
<reference evidence="3" key="1">
    <citation type="journal article" date="2019" name="Beilstein J. Org. Chem.">
        <title>Nanangenines: drimane sesquiterpenoids as the dominant metabolite cohort of a novel Australian fungus, Aspergillus nanangensis.</title>
        <authorList>
            <person name="Lacey H.J."/>
            <person name="Gilchrist C.L.M."/>
            <person name="Crombie A."/>
            <person name="Kalaitzis J.A."/>
            <person name="Vuong D."/>
            <person name="Rutledge P.J."/>
            <person name="Turner P."/>
            <person name="Pitt J.I."/>
            <person name="Lacey E."/>
            <person name="Chooi Y.H."/>
            <person name="Piggott A.M."/>
        </authorList>
    </citation>
    <scope>NUCLEOTIDE SEQUENCE</scope>
    <source>
        <strain evidence="3">MST-FP2251</strain>
    </source>
</reference>
<reference evidence="3" key="2">
    <citation type="submission" date="2020-02" db="EMBL/GenBank/DDBJ databases">
        <authorList>
            <person name="Gilchrist C.L.M."/>
            <person name="Chooi Y.-H."/>
        </authorList>
    </citation>
    <scope>NUCLEOTIDE SEQUENCE</scope>
    <source>
        <strain evidence="3">MST-FP2251</strain>
    </source>
</reference>
<dbReference type="PANTHER" id="PTHR35186">
    <property type="entry name" value="ANK_REP_REGION DOMAIN-CONTAINING PROTEIN"/>
    <property type="match status" value="1"/>
</dbReference>
<evidence type="ECO:0000256" key="1">
    <source>
        <dbReference type="SAM" id="SignalP"/>
    </source>
</evidence>
<accession>A0AAD4CY79</accession>
<dbReference type="Proteomes" id="UP001194746">
    <property type="component" value="Unassembled WGS sequence"/>
</dbReference>
<dbReference type="PANTHER" id="PTHR35186:SF4">
    <property type="entry name" value="PRION-INHIBITION AND PROPAGATION HELO DOMAIN-CONTAINING PROTEIN"/>
    <property type="match status" value="1"/>
</dbReference>
<comment type="caution">
    <text evidence="3">The sequence shown here is derived from an EMBL/GenBank/DDBJ whole genome shotgun (WGS) entry which is preliminary data.</text>
</comment>